<feature type="transmembrane region" description="Helical" evidence="9">
    <location>
        <begin position="143"/>
        <end position="166"/>
    </location>
</feature>
<feature type="domain" description="ABC-2 type transporter transmembrane" evidence="10">
    <location>
        <begin position="22"/>
        <end position="225"/>
    </location>
</feature>
<feature type="transmembrane region" description="Helical" evidence="9">
    <location>
        <begin position="115"/>
        <end position="137"/>
    </location>
</feature>
<keyword evidence="12" id="KW-1185">Reference proteome</keyword>
<evidence type="ECO:0000313" key="11">
    <source>
        <dbReference type="EMBL" id="MBW3097262.1"/>
    </source>
</evidence>
<keyword evidence="3" id="KW-0813">Transport</keyword>
<evidence type="ECO:0000256" key="5">
    <source>
        <dbReference type="ARBA" id="ARBA00022692"/>
    </source>
</evidence>
<evidence type="ECO:0000313" key="12">
    <source>
        <dbReference type="Proteomes" id="UP001430804"/>
    </source>
</evidence>
<accession>A0ABS6WMT2</accession>
<keyword evidence="6 9" id="KW-1133">Transmembrane helix</keyword>
<feature type="transmembrane region" description="Helical" evidence="9">
    <location>
        <begin position="42"/>
        <end position="59"/>
    </location>
</feature>
<keyword evidence="7" id="KW-0625">Polysaccharide transport</keyword>
<feature type="transmembrane region" description="Helical" evidence="9">
    <location>
        <begin position="71"/>
        <end position="95"/>
    </location>
</feature>
<evidence type="ECO:0000256" key="4">
    <source>
        <dbReference type="ARBA" id="ARBA00022475"/>
    </source>
</evidence>
<evidence type="ECO:0000256" key="1">
    <source>
        <dbReference type="ARBA" id="ARBA00004651"/>
    </source>
</evidence>
<gene>
    <name evidence="11" type="ORF">KY465_08215</name>
</gene>
<dbReference type="PANTHER" id="PTHR30413:SF10">
    <property type="entry name" value="CAPSULE POLYSACCHARIDE EXPORT INNER-MEMBRANE PROTEIN CTRC"/>
    <property type="match status" value="1"/>
</dbReference>
<evidence type="ECO:0000256" key="6">
    <source>
        <dbReference type="ARBA" id="ARBA00022989"/>
    </source>
</evidence>
<dbReference type="Pfam" id="PF01061">
    <property type="entry name" value="ABC2_membrane"/>
    <property type="match status" value="1"/>
</dbReference>
<keyword evidence="5 9" id="KW-0812">Transmembrane</keyword>
<protein>
    <submittedName>
        <fullName evidence="11">ABC transporter permease</fullName>
    </submittedName>
</protein>
<keyword evidence="8 9" id="KW-0472">Membrane</keyword>
<evidence type="ECO:0000256" key="3">
    <source>
        <dbReference type="ARBA" id="ARBA00022448"/>
    </source>
</evidence>
<feature type="transmembrane region" description="Helical" evidence="9">
    <location>
        <begin position="178"/>
        <end position="197"/>
    </location>
</feature>
<name>A0ABS6WMT2_9HYPH</name>
<dbReference type="PANTHER" id="PTHR30413">
    <property type="entry name" value="INNER MEMBRANE TRANSPORT PERMEASE"/>
    <property type="match status" value="1"/>
</dbReference>
<dbReference type="InterPro" id="IPR013525">
    <property type="entry name" value="ABC2_TM"/>
</dbReference>
<evidence type="ECO:0000256" key="9">
    <source>
        <dbReference type="SAM" id="Phobius"/>
    </source>
</evidence>
<comment type="subcellular location">
    <subcellularLocation>
        <location evidence="1">Cell membrane</location>
        <topology evidence="1">Multi-pass membrane protein</topology>
    </subcellularLocation>
</comment>
<keyword evidence="4" id="KW-1003">Cell membrane</keyword>
<evidence type="ECO:0000256" key="8">
    <source>
        <dbReference type="ARBA" id="ARBA00023136"/>
    </source>
</evidence>
<comment type="caution">
    <text evidence="11">The sequence shown here is derived from an EMBL/GenBank/DDBJ whole genome shotgun (WGS) entry which is preliminary data.</text>
</comment>
<evidence type="ECO:0000259" key="10">
    <source>
        <dbReference type="Pfam" id="PF01061"/>
    </source>
</evidence>
<dbReference type="RefSeq" id="WP_219201190.1">
    <property type="nucleotide sequence ID" value="NZ_JAHWQX010000002.1"/>
</dbReference>
<comment type="similarity">
    <text evidence="2">Belongs to the ABC-2 integral membrane protein family.</text>
</comment>
<proteinExistence type="inferred from homology"/>
<sequence>MPGALTNAFADLAEGYEKRRVWWALAREDIGDQHRRTTLGPFWLLFNYMTFAGTFIFVFRSSSSGSDHYPTYVAVGLLVWLYIMETITQAMTVFVREKSFIKGTRLPLTVYVMRLAMQSVIRTLYALAGCVIILLLAGDSIHVGWLLALPGVLLLLLATPGAILVFGFLGAYVPDSQFFVANIMRIGMFLTPVFWRLETAGGGVRSLFYHWNPFTYFLEIVRQPMLNQSMPLLALGICAIITVVLWLIGLLLLGTLRRKLVFVL</sequence>
<feature type="transmembrane region" description="Helical" evidence="9">
    <location>
        <begin position="232"/>
        <end position="253"/>
    </location>
</feature>
<reference evidence="11" key="1">
    <citation type="submission" date="2021-07" db="EMBL/GenBank/DDBJ databases">
        <title>Pseudohoeflea marina sp. nov. a polyhydroxyalcanoate-producing bacterium.</title>
        <authorList>
            <person name="Zheng W."/>
            <person name="Yu S."/>
            <person name="Huang Y."/>
        </authorList>
    </citation>
    <scope>NUCLEOTIDE SEQUENCE</scope>
    <source>
        <strain evidence="11">DP4N28-3</strain>
    </source>
</reference>
<dbReference type="EMBL" id="JAHWQX010000002">
    <property type="protein sequence ID" value="MBW3097262.1"/>
    <property type="molecule type" value="Genomic_DNA"/>
</dbReference>
<keyword evidence="7" id="KW-0762">Sugar transport</keyword>
<evidence type="ECO:0000256" key="2">
    <source>
        <dbReference type="ARBA" id="ARBA00007783"/>
    </source>
</evidence>
<dbReference type="Proteomes" id="UP001430804">
    <property type="component" value="Unassembled WGS sequence"/>
</dbReference>
<evidence type="ECO:0000256" key="7">
    <source>
        <dbReference type="ARBA" id="ARBA00023047"/>
    </source>
</evidence>
<organism evidence="11 12">
    <name type="scientific">Pseudohoeflea coraliihabitans</name>
    <dbReference type="NCBI Taxonomy" id="2860393"/>
    <lineage>
        <taxon>Bacteria</taxon>
        <taxon>Pseudomonadati</taxon>
        <taxon>Pseudomonadota</taxon>
        <taxon>Alphaproteobacteria</taxon>
        <taxon>Hyphomicrobiales</taxon>
        <taxon>Rhizobiaceae</taxon>
        <taxon>Pseudohoeflea</taxon>
    </lineage>
</organism>